<name>A0A8J6XLG8_9CYAN</name>
<keyword evidence="2" id="KW-1185">Reference proteome</keyword>
<evidence type="ECO:0000313" key="2">
    <source>
        <dbReference type="Proteomes" id="UP000629098"/>
    </source>
</evidence>
<dbReference type="EMBL" id="JACXAE010000060">
    <property type="protein sequence ID" value="MBD2773824.1"/>
    <property type="molecule type" value="Genomic_DNA"/>
</dbReference>
<protein>
    <recommendedName>
        <fullName evidence="3">Aspartate racemase</fullName>
    </recommendedName>
</protein>
<dbReference type="InterPro" id="IPR001920">
    <property type="entry name" value="Asp/Glu_race"/>
</dbReference>
<dbReference type="Proteomes" id="UP000629098">
    <property type="component" value="Unassembled WGS sequence"/>
</dbReference>
<organism evidence="1 2">
    <name type="scientific">Iningainema tapete BLCC-T55</name>
    <dbReference type="NCBI Taxonomy" id="2748662"/>
    <lineage>
        <taxon>Bacteria</taxon>
        <taxon>Bacillati</taxon>
        <taxon>Cyanobacteriota</taxon>
        <taxon>Cyanophyceae</taxon>
        <taxon>Nostocales</taxon>
        <taxon>Scytonemataceae</taxon>
        <taxon>Iningainema tapete</taxon>
    </lineage>
</organism>
<comment type="caution">
    <text evidence="1">The sequence shown here is derived from an EMBL/GenBank/DDBJ whole genome shotgun (WGS) entry which is preliminary data.</text>
</comment>
<evidence type="ECO:0000313" key="1">
    <source>
        <dbReference type="EMBL" id="MBD2773824.1"/>
    </source>
</evidence>
<evidence type="ECO:0008006" key="3">
    <source>
        <dbReference type="Google" id="ProtNLM"/>
    </source>
</evidence>
<dbReference type="GO" id="GO:0016855">
    <property type="term" value="F:racemase and epimerase activity, acting on amino acids and derivatives"/>
    <property type="evidence" value="ECO:0007669"/>
    <property type="project" value="InterPro"/>
</dbReference>
<proteinExistence type="predicted"/>
<gene>
    <name evidence="1" type="ORF">ICL16_17535</name>
</gene>
<dbReference type="SUPFAM" id="SSF53681">
    <property type="entry name" value="Aspartate/glutamate racemase"/>
    <property type="match status" value="1"/>
</dbReference>
<sequence>MKKLLGILGGMEPLASAEFLQTIYEENLTDIEQELPACILYSDLTFGDCTEAILAGTEEILIKHLESCTELHLITKYFIKCQVNKDYKIVDPLLKLAKDFWRFIDA</sequence>
<dbReference type="AlphaFoldDB" id="A0A8J6XLG8"/>
<reference evidence="1" key="1">
    <citation type="submission" date="2020-09" db="EMBL/GenBank/DDBJ databases">
        <title>Iningainema tapete sp. nov. (Scytonemataceae, Cyanobacteria) from greenhouses in central Florida (USA) produces two types of nodularin with biosynthetic potential for microcystin-LR and anabaenopeptins.</title>
        <authorList>
            <person name="Berthold D.E."/>
            <person name="Lefler F.W."/>
            <person name="Huang I.-S."/>
            <person name="Abdulla H."/>
            <person name="Zimba P.V."/>
            <person name="Laughinghouse H.D. IV."/>
        </authorList>
    </citation>
    <scope>NUCLEOTIDE SEQUENCE</scope>
    <source>
        <strain evidence="1">BLCCT55</strain>
    </source>
</reference>
<dbReference type="Gene3D" id="3.40.50.1860">
    <property type="match status" value="1"/>
</dbReference>
<accession>A0A8J6XLG8</accession>
<dbReference type="RefSeq" id="WP_190830061.1">
    <property type="nucleotide sequence ID" value="NZ_CAWPPI010000060.1"/>
</dbReference>